<reference evidence="1" key="1">
    <citation type="submission" date="2006-10" db="EMBL/GenBank/DDBJ databases">
        <authorList>
            <person name="Amadeo P."/>
            <person name="Zhao Q."/>
            <person name="Wortman J."/>
            <person name="Fraser-Liggett C."/>
            <person name="Carlton J."/>
        </authorList>
    </citation>
    <scope>NUCLEOTIDE SEQUENCE</scope>
    <source>
        <strain evidence="1">G3</strain>
    </source>
</reference>
<dbReference type="RefSeq" id="XP_001305796.1">
    <property type="nucleotide sequence ID" value="XM_001305795.1"/>
</dbReference>
<name>A2FQF8_TRIV3</name>
<dbReference type="KEGG" id="tva:4750581"/>
<reference evidence="1" key="2">
    <citation type="journal article" date="2007" name="Science">
        <title>Draft genome sequence of the sexually transmitted pathogen Trichomonas vaginalis.</title>
        <authorList>
            <person name="Carlton J.M."/>
            <person name="Hirt R.P."/>
            <person name="Silva J.C."/>
            <person name="Delcher A.L."/>
            <person name="Schatz M."/>
            <person name="Zhao Q."/>
            <person name="Wortman J.R."/>
            <person name="Bidwell S.L."/>
            <person name="Alsmark U.C.M."/>
            <person name="Besteiro S."/>
            <person name="Sicheritz-Ponten T."/>
            <person name="Noel C.J."/>
            <person name="Dacks J.B."/>
            <person name="Foster P.G."/>
            <person name="Simillion C."/>
            <person name="Van de Peer Y."/>
            <person name="Miranda-Saavedra D."/>
            <person name="Barton G.J."/>
            <person name="Westrop G.D."/>
            <person name="Mueller S."/>
            <person name="Dessi D."/>
            <person name="Fiori P.L."/>
            <person name="Ren Q."/>
            <person name="Paulsen I."/>
            <person name="Zhang H."/>
            <person name="Bastida-Corcuera F.D."/>
            <person name="Simoes-Barbosa A."/>
            <person name="Brown M.T."/>
            <person name="Hayes R.D."/>
            <person name="Mukherjee M."/>
            <person name="Okumura C.Y."/>
            <person name="Schneider R."/>
            <person name="Smith A.J."/>
            <person name="Vanacova S."/>
            <person name="Villalvazo M."/>
            <person name="Haas B.J."/>
            <person name="Pertea M."/>
            <person name="Feldblyum T.V."/>
            <person name="Utterback T.R."/>
            <person name="Shu C.L."/>
            <person name="Osoegawa K."/>
            <person name="de Jong P.J."/>
            <person name="Hrdy I."/>
            <person name="Horvathova L."/>
            <person name="Zubacova Z."/>
            <person name="Dolezal P."/>
            <person name="Malik S.B."/>
            <person name="Logsdon J.M. Jr."/>
            <person name="Henze K."/>
            <person name="Gupta A."/>
            <person name="Wang C.C."/>
            <person name="Dunne R.L."/>
            <person name="Upcroft J.A."/>
            <person name="Upcroft P."/>
            <person name="White O."/>
            <person name="Salzberg S.L."/>
            <person name="Tang P."/>
            <person name="Chiu C.-H."/>
            <person name="Lee Y.-S."/>
            <person name="Embley T.M."/>
            <person name="Coombs G.H."/>
            <person name="Mottram J.C."/>
            <person name="Tachezy J."/>
            <person name="Fraser-Liggett C.M."/>
            <person name="Johnson P.J."/>
        </authorList>
    </citation>
    <scope>NUCLEOTIDE SEQUENCE [LARGE SCALE GENOMIC DNA]</scope>
    <source>
        <strain evidence="1">G3</strain>
    </source>
</reference>
<dbReference type="VEuPathDB" id="TrichDB:TVAG_321800"/>
<evidence type="ECO:0000313" key="1">
    <source>
        <dbReference type="EMBL" id="EAX92866.1"/>
    </source>
</evidence>
<accession>A2FQF8</accession>
<dbReference type="InParanoid" id="A2FQF8"/>
<dbReference type="VEuPathDB" id="TrichDB:TVAGG3_0482110"/>
<sequence>MNPKTKEVSGFYKLNDMKEDDEKELEFSFSSSNPGSYKLFVFIGYSNENRELIGMKKYFSNVEVFQESSSDIPLYPCFRSEAIGKTKEPNFKLSLNLENNNLEILVSPKSESLKDLKLEVSGMIVGKSIIRIEHIKRGNSFSHKVVVLSYKNLIVRVHTKLTSYATNISKYLEYLSK</sequence>
<dbReference type="Proteomes" id="UP000001542">
    <property type="component" value="Unassembled WGS sequence"/>
</dbReference>
<dbReference type="AlphaFoldDB" id="A2FQF8"/>
<evidence type="ECO:0000313" key="2">
    <source>
        <dbReference type="Proteomes" id="UP000001542"/>
    </source>
</evidence>
<dbReference type="EMBL" id="DS113943">
    <property type="protein sequence ID" value="EAX92866.1"/>
    <property type="molecule type" value="Genomic_DNA"/>
</dbReference>
<proteinExistence type="predicted"/>
<protein>
    <submittedName>
        <fullName evidence="1">Uncharacterized protein</fullName>
    </submittedName>
</protein>
<gene>
    <name evidence="1" type="ORF">TVAG_321800</name>
</gene>
<keyword evidence="2" id="KW-1185">Reference proteome</keyword>
<organism evidence="1 2">
    <name type="scientific">Trichomonas vaginalis (strain ATCC PRA-98 / G3)</name>
    <dbReference type="NCBI Taxonomy" id="412133"/>
    <lineage>
        <taxon>Eukaryota</taxon>
        <taxon>Metamonada</taxon>
        <taxon>Parabasalia</taxon>
        <taxon>Trichomonadida</taxon>
        <taxon>Trichomonadidae</taxon>
        <taxon>Trichomonas</taxon>
    </lineage>
</organism>